<keyword evidence="9" id="KW-0902">Two-component regulatory system</keyword>
<sequence>MSVPAFLNRISVRFLLVLLVALTIPFAAALVDLADRLEEAEGRVHAMLDRVVDQGVWRQTQVISQARSVVSVASQVPVLSEASREDPAACHAFLADLVGQSPWASGAWVADADGQVFCDSLATENPPSLSDRAYYREAMRTKDFVLSGYLLGKVTGSHILVAVQPVVENGEVRRLVGVSIDLGWYNDLLTMDEGSVGETEGAVLAVLDAEGMIVARQPNPEKWVGMDTGDLPHVQDMLDRRHGMLQAVSADRIDRMWHFRPLPGSSGAVFAVSLPMAPIHDAVFAGTMRGLAWVALGGLVTLGVAWLLLHVSVLRWTRSLTAYAESVGHAADPLRFDTAGAPREVQEVADAFHTVACRLKARDAELEALLQHAPVGFAFFDRDHRYLRVNQRLAEINGVSIDGHLGRTIGEALGVDGSVVNALVDRVFAERTALAAEEISSELPADPGRRRHWLTGWFPVTDETGDVTAAGTVVMEITELRKAEEALRAAKTDAEAANRAKSEFLANMSHEIRTPMTAILGLAHLLEQGRLEVRQRDQIAKIKLSAESLLGILNDILDFSKVEAGKLDINPAPFNLDRLLNGLGSMVGTAAEQRKLEVLFRIGDGVPEALIGDDLRLQQVLINLVGNAIKFTEEGEVVLSVRADEITRDTARLTFEVRDTGIGMTPAQVDNLFKAFRQGDATTTRRYGGTGLGLAISGRLVTLMGGAIDVSSTQGEGSTFTFTVTFGRDHRPSRRRVHSAEARHVLVVDDNPLAVEILTEMCRRAGWRATAATSGRQALDAAEAAQQPFDLVLMDLRMAPMDGLATARALRKAACRDATIVAVTAFSSDVRLNAEDHVLFDAVIGKPVTTAALIDAVELAETAPRDRTGADTKRLAGLRILVAEDTPLNQEVAMGILEQEGAEVALAEDGALAVAAVEEAEAKGTPFAVVLMDMMMPNMDGLEATRRLCARDEAGTPPVIAMSANALPADRERCLQAGMKDHVAKPLDVDQMVAVILRHARRAPAAVGHGSPGGHLDDARGGGEAD</sequence>
<dbReference type="InterPro" id="IPR036097">
    <property type="entry name" value="HisK_dim/P_sf"/>
</dbReference>
<dbReference type="SMART" id="SM00387">
    <property type="entry name" value="HATPase_c"/>
    <property type="match status" value="1"/>
</dbReference>
<dbReference type="Pfam" id="PF00072">
    <property type="entry name" value="Response_reg"/>
    <property type="match status" value="2"/>
</dbReference>
<feature type="region of interest" description="Disordered" evidence="13">
    <location>
        <begin position="1004"/>
        <end position="1026"/>
    </location>
</feature>
<organism evidence="17 18">
    <name type="scientific">Caenispirillum salinarum AK4</name>
    <dbReference type="NCBI Taxonomy" id="1238182"/>
    <lineage>
        <taxon>Bacteria</taxon>
        <taxon>Pseudomonadati</taxon>
        <taxon>Pseudomonadota</taxon>
        <taxon>Alphaproteobacteria</taxon>
        <taxon>Rhodospirillales</taxon>
        <taxon>Novispirillaceae</taxon>
        <taxon>Caenispirillum</taxon>
    </lineage>
</organism>
<dbReference type="Gene3D" id="3.30.565.10">
    <property type="entry name" value="Histidine kinase-like ATPase, C-terminal domain"/>
    <property type="match status" value="1"/>
</dbReference>
<feature type="modified residue" description="4-aspartylphosphate" evidence="12">
    <location>
        <position position="795"/>
    </location>
</feature>
<dbReference type="CDD" id="cd12915">
    <property type="entry name" value="PDC2_DGC_like"/>
    <property type="match status" value="1"/>
</dbReference>
<keyword evidence="5" id="KW-0808">Transferase</keyword>
<keyword evidence="4 12" id="KW-0597">Phosphoprotein</keyword>
<keyword evidence="11" id="KW-0131">Cell cycle</keyword>
<evidence type="ECO:0000256" key="1">
    <source>
        <dbReference type="ARBA" id="ARBA00000085"/>
    </source>
</evidence>
<dbReference type="Proteomes" id="UP000009881">
    <property type="component" value="Unassembled WGS sequence"/>
</dbReference>
<keyword evidence="14" id="KW-1133">Transmembrane helix</keyword>
<evidence type="ECO:0000256" key="9">
    <source>
        <dbReference type="ARBA" id="ARBA00023012"/>
    </source>
</evidence>
<evidence type="ECO:0000313" key="18">
    <source>
        <dbReference type="Proteomes" id="UP000009881"/>
    </source>
</evidence>
<dbReference type="InterPro" id="IPR036890">
    <property type="entry name" value="HATPase_C_sf"/>
</dbReference>
<keyword evidence="8" id="KW-0067">ATP-binding</keyword>
<dbReference type="InterPro" id="IPR013656">
    <property type="entry name" value="PAS_4"/>
</dbReference>
<keyword evidence="14" id="KW-0812">Transmembrane</keyword>
<gene>
    <name evidence="17" type="ORF">C882_0206</name>
</gene>
<evidence type="ECO:0000256" key="10">
    <source>
        <dbReference type="ARBA" id="ARBA00023136"/>
    </source>
</evidence>
<evidence type="ECO:0000259" key="16">
    <source>
        <dbReference type="PROSITE" id="PS50110"/>
    </source>
</evidence>
<evidence type="ECO:0000256" key="2">
    <source>
        <dbReference type="ARBA" id="ARBA00004370"/>
    </source>
</evidence>
<dbReference type="SMART" id="SM00448">
    <property type="entry name" value="REC"/>
    <property type="match status" value="2"/>
</dbReference>
<dbReference type="EMBL" id="ANHY01000011">
    <property type="protein sequence ID" value="EKV29776.1"/>
    <property type="molecule type" value="Genomic_DNA"/>
</dbReference>
<dbReference type="InterPro" id="IPR003661">
    <property type="entry name" value="HisK_dim/P_dom"/>
</dbReference>
<dbReference type="SUPFAM" id="SSF47384">
    <property type="entry name" value="Homodimeric domain of signal transducing histidine kinase"/>
    <property type="match status" value="1"/>
</dbReference>
<dbReference type="Gene3D" id="3.40.50.2300">
    <property type="match status" value="2"/>
</dbReference>
<evidence type="ECO:0000259" key="15">
    <source>
        <dbReference type="PROSITE" id="PS50109"/>
    </source>
</evidence>
<dbReference type="EC" id="2.7.13.3" evidence="3"/>
<dbReference type="STRING" id="1238182.C882_0206"/>
<dbReference type="FunFam" id="3.30.565.10:FF:000010">
    <property type="entry name" value="Sensor histidine kinase RcsC"/>
    <property type="match status" value="1"/>
</dbReference>
<dbReference type="SUPFAM" id="SSF55874">
    <property type="entry name" value="ATPase domain of HSP90 chaperone/DNA topoisomerase II/histidine kinase"/>
    <property type="match status" value="1"/>
</dbReference>
<comment type="caution">
    <text evidence="17">The sequence shown here is derived from an EMBL/GenBank/DDBJ whole genome shotgun (WGS) entry which is preliminary data.</text>
</comment>
<keyword evidence="18" id="KW-1185">Reference proteome</keyword>
<dbReference type="Gene3D" id="1.10.287.130">
    <property type="match status" value="1"/>
</dbReference>
<dbReference type="InterPro" id="IPR001789">
    <property type="entry name" value="Sig_transdc_resp-reg_receiver"/>
</dbReference>
<evidence type="ECO:0000313" key="17">
    <source>
        <dbReference type="EMBL" id="EKV29776.1"/>
    </source>
</evidence>
<dbReference type="eggNOG" id="COG2205">
    <property type="taxonomic scope" value="Bacteria"/>
</dbReference>
<dbReference type="InterPro" id="IPR005467">
    <property type="entry name" value="His_kinase_dom"/>
</dbReference>
<dbReference type="eggNOG" id="COG0642">
    <property type="taxonomic scope" value="Bacteria"/>
</dbReference>
<dbReference type="GO" id="GO:0005524">
    <property type="term" value="F:ATP binding"/>
    <property type="evidence" value="ECO:0007669"/>
    <property type="project" value="UniProtKB-KW"/>
</dbReference>
<comment type="catalytic activity">
    <reaction evidence="1">
        <text>ATP + protein L-histidine = ADP + protein N-phospho-L-histidine.</text>
        <dbReference type="EC" id="2.7.13.3"/>
    </reaction>
</comment>
<evidence type="ECO:0000256" key="5">
    <source>
        <dbReference type="ARBA" id="ARBA00022679"/>
    </source>
</evidence>
<evidence type="ECO:0000256" key="12">
    <source>
        <dbReference type="PROSITE-ProRule" id="PRU00169"/>
    </source>
</evidence>
<dbReference type="Pfam" id="PF08448">
    <property type="entry name" value="PAS_4"/>
    <property type="match status" value="1"/>
</dbReference>
<dbReference type="SUPFAM" id="SSF52172">
    <property type="entry name" value="CheY-like"/>
    <property type="match status" value="2"/>
</dbReference>
<dbReference type="PANTHER" id="PTHR45339">
    <property type="entry name" value="HYBRID SIGNAL TRANSDUCTION HISTIDINE KINASE J"/>
    <property type="match status" value="1"/>
</dbReference>
<feature type="modified residue" description="4-aspartylphosphate" evidence="12">
    <location>
        <position position="933"/>
    </location>
</feature>
<keyword evidence="6" id="KW-0547">Nucleotide-binding</keyword>
<evidence type="ECO:0000256" key="7">
    <source>
        <dbReference type="ARBA" id="ARBA00022777"/>
    </source>
</evidence>
<keyword evidence="7" id="KW-0418">Kinase</keyword>
<dbReference type="Pfam" id="PF00512">
    <property type="entry name" value="HisKA"/>
    <property type="match status" value="1"/>
</dbReference>
<evidence type="ECO:0000256" key="14">
    <source>
        <dbReference type="SAM" id="Phobius"/>
    </source>
</evidence>
<feature type="domain" description="Response regulatory" evidence="16">
    <location>
        <begin position="744"/>
        <end position="861"/>
    </location>
</feature>
<dbReference type="PANTHER" id="PTHR45339:SF1">
    <property type="entry name" value="HYBRID SIGNAL TRANSDUCTION HISTIDINE KINASE J"/>
    <property type="match status" value="1"/>
</dbReference>
<name>K9HML0_9PROT</name>
<evidence type="ECO:0000256" key="6">
    <source>
        <dbReference type="ARBA" id="ARBA00022741"/>
    </source>
</evidence>
<dbReference type="FunFam" id="1.10.287.130:FF:000038">
    <property type="entry name" value="Sensory transduction histidine kinase"/>
    <property type="match status" value="1"/>
</dbReference>
<dbReference type="SMART" id="SM00388">
    <property type="entry name" value="HisKA"/>
    <property type="match status" value="1"/>
</dbReference>
<feature type="domain" description="Response regulatory" evidence="16">
    <location>
        <begin position="879"/>
        <end position="1000"/>
    </location>
</feature>
<evidence type="ECO:0000256" key="3">
    <source>
        <dbReference type="ARBA" id="ARBA00012438"/>
    </source>
</evidence>
<comment type="subcellular location">
    <subcellularLocation>
        <location evidence="2">Membrane</location>
    </subcellularLocation>
</comment>
<dbReference type="CDD" id="cd12914">
    <property type="entry name" value="PDC1_DGC_like"/>
    <property type="match status" value="1"/>
</dbReference>
<dbReference type="InterPro" id="IPR000014">
    <property type="entry name" value="PAS"/>
</dbReference>
<dbReference type="GO" id="GO:0000155">
    <property type="term" value="F:phosphorelay sensor kinase activity"/>
    <property type="evidence" value="ECO:0007669"/>
    <property type="project" value="InterPro"/>
</dbReference>
<protein>
    <recommendedName>
        <fullName evidence="3">histidine kinase</fullName>
        <ecNumber evidence="3">2.7.13.3</ecNumber>
    </recommendedName>
</protein>
<dbReference type="PROSITE" id="PS50109">
    <property type="entry name" value="HIS_KIN"/>
    <property type="match status" value="1"/>
</dbReference>
<dbReference type="CDD" id="cd16922">
    <property type="entry name" value="HATPase_EvgS-ArcB-TorS-like"/>
    <property type="match status" value="1"/>
</dbReference>
<dbReference type="Gene3D" id="3.30.450.20">
    <property type="entry name" value="PAS domain"/>
    <property type="match status" value="3"/>
</dbReference>
<dbReference type="SUPFAM" id="SSF55785">
    <property type="entry name" value="PYP-like sensor domain (PAS domain)"/>
    <property type="match status" value="1"/>
</dbReference>
<dbReference type="NCBIfam" id="TIGR00229">
    <property type="entry name" value="sensory_box"/>
    <property type="match status" value="1"/>
</dbReference>
<dbReference type="InterPro" id="IPR003594">
    <property type="entry name" value="HATPase_dom"/>
</dbReference>
<accession>K9HML0</accession>
<dbReference type="OrthoDB" id="9801651at2"/>
<proteinExistence type="predicted"/>
<feature type="compositionally biased region" description="Basic and acidic residues" evidence="13">
    <location>
        <begin position="1015"/>
        <end position="1026"/>
    </location>
</feature>
<dbReference type="InterPro" id="IPR011006">
    <property type="entry name" value="CheY-like_superfamily"/>
</dbReference>
<dbReference type="CDD" id="cd17546">
    <property type="entry name" value="REC_hyHK_CKI1_RcsC-like"/>
    <property type="match status" value="2"/>
</dbReference>
<evidence type="ECO:0000256" key="11">
    <source>
        <dbReference type="ARBA" id="ARBA00023306"/>
    </source>
</evidence>
<dbReference type="AlphaFoldDB" id="K9HML0"/>
<dbReference type="RefSeq" id="WP_009540866.1">
    <property type="nucleotide sequence ID" value="NZ_ANHY01000011.1"/>
</dbReference>
<dbReference type="PRINTS" id="PR00344">
    <property type="entry name" value="BCTRLSENSOR"/>
</dbReference>
<dbReference type="Pfam" id="PF02518">
    <property type="entry name" value="HATPase_c"/>
    <property type="match status" value="1"/>
</dbReference>
<dbReference type="InterPro" id="IPR004358">
    <property type="entry name" value="Sig_transdc_His_kin-like_C"/>
</dbReference>
<dbReference type="CDD" id="cd00082">
    <property type="entry name" value="HisKA"/>
    <property type="match status" value="1"/>
</dbReference>
<evidence type="ECO:0000256" key="8">
    <source>
        <dbReference type="ARBA" id="ARBA00022840"/>
    </source>
</evidence>
<feature type="transmembrane region" description="Helical" evidence="14">
    <location>
        <begin position="290"/>
        <end position="309"/>
    </location>
</feature>
<evidence type="ECO:0000256" key="13">
    <source>
        <dbReference type="SAM" id="MobiDB-lite"/>
    </source>
</evidence>
<reference evidence="17 18" key="1">
    <citation type="journal article" date="2013" name="Genome Announc.">
        <title>Draft Genome Sequence of an Alphaproteobacterium, Caenispirillum salinarum AK4(T), Isolated from a Solar Saltern.</title>
        <authorList>
            <person name="Khatri I."/>
            <person name="Singh A."/>
            <person name="Korpole S."/>
            <person name="Pinnaka A.K."/>
            <person name="Subramanian S."/>
        </authorList>
    </citation>
    <scope>NUCLEOTIDE SEQUENCE [LARGE SCALE GENOMIC DNA]</scope>
    <source>
        <strain evidence="17 18">AK4</strain>
    </source>
</reference>
<feature type="domain" description="Histidine kinase" evidence="15">
    <location>
        <begin position="507"/>
        <end position="728"/>
    </location>
</feature>
<dbReference type="GO" id="GO:0016020">
    <property type="term" value="C:membrane"/>
    <property type="evidence" value="ECO:0007669"/>
    <property type="project" value="UniProtKB-SubCell"/>
</dbReference>
<dbReference type="PROSITE" id="PS50110">
    <property type="entry name" value="RESPONSE_REGULATORY"/>
    <property type="match status" value="2"/>
</dbReference>
<evidence type="ECO:0000256" key="4">
    <source>
        <dbReference type="ARBA" id="ARBA00022553"/>
    </source>
</evidence>
<dbReference type="InterPro" id="IPR035965">
    <property type="entry name" value="PAS-like_dom_sf"/>
</dbReference>
<keyword evidence="10 14" id="KW-0472">Membrane</keyword>